<protein>
    <submittedName>
        <fullName evidence="1">Receptor-like protein kinase HERK 1</fullName>
    </submittedName>
</protein>
<dbReference type="AlphaFoldDB" id="A0AAQ3QP37"/>
<keyword evidence="1" id="KW-0675">Receptor</keyword>
<dbReference type="GO" id="GO:0016301">
    <property type="term" value="F:kinase activity"/>
    <property type="evidence" value="ECO:0007669"/>
    <property type="project" value="UniProtKB-KW"/>
</dbReference>
<dbReference type="Proteomes" id="UP001327560">
    <property type="component" value="Chromosome 8"/>
</dbReference>
<proteinExistence type="predicted"/>
<keyword evidence="1" id="KW-0418">Kinase</keyword>
<keyword evidence="1" id="KW-0808">Transferase</keyword>
<evidence type="ECO:0000313" key="2">
    <source>
        <dbReference type="Proteomes" id="UP001327560"/>
    </source>
</evidence>
<organism evidence="1 2">
    <name type="scientific">Canna indica</name>
    <name type="common">Indian-shot</name>
    <dbReference type="NCBI Taxonomy" id="4628"/>
    <lineage>
        <taxon>Eukaryota</taxon>
        <taxon>Viridiplantae</taxon>
        <taxon>Streptophyta</taxon>
        <taxon>Embryophyta</taxon>
        <taxon>Tracheophyta</taxon>
        <taxon>Spermatophyta</taxon>
        <taxon>Magnoliopsida</taxon>
        <taxon>Liliopsida</taxon>
        <taxon>Zingiberales</taxon>
        <taxon>Cannaceae</taxon>
        <taxon>Canna</taxon>
    </lineage>
</organism>
<dbReference type="Gene3D" id="1.10.510.10">
    <property type="entry name" value="Transferase(Phosphotransferase) domain 1"/>
    <property type="match status" value="1"/>
</dbReference>
<sequence>MVSLAEWGVKWQNRGQLEQIVDTEIAGSLRPESLWKFCETIEKCLADTGVERPSVQNINSKSITELVSQVQNINTVKISPRMEADI</sequence>
<dbReference type="EMBL" id="CP136897">
    <property type="protein sequence ID" value="WOL16261.1"/>
    <property type="molecule type" value="Genomic_DNA"/>
</dbReference>
<keyword evidence="2" id="KW-1185">Reference proteome</keyword>
<accession>A0AAQ3QP37</accession>
<evidence type="ECO:0000313" key="1">
    <source>
        <dbReference type="EMBL" id="WOL16261.1"/>
    </source>
</evidence>
<reference evidence="1 2" key="1">
    <citation type="submission" date="2023-10" db="EMBL/GenBank/DDBJ databases">
        <title>Chromosome-scale genome assembly provides insights into flower coloration mechanisms of Canna indica.</title>
        <authorList>
            <person name="Li C."/>
        </authorList>
    </citation>
    <scope>NUCLEOTIDE SEQUENCE [LARGE SCALE GENOMIC DNA]</scope>
    <source>
        <tissue evidence="1">Flower</tissue>
    </source>
</reference>
<gene>
    <name evidence="1" type="ORF">Cni_G25048</name>
</gene>
<name>A0AAQ3QP37_9LILI</name>